<evidence type="ECO:0000313" key="5">
    <source>
        <dbReference type="RefSeq" id="XP_019097228.1"/>
    </source>
</evidence>
<reference evidence="3" key="2">
    <citation type="journal article" date="2014" name="Nat. Commun.">
        <title>The emerging biofuel crop Camelina sativa retains a highly undifferentiated hexaploid genome structure.</title>
        <authorList>
            <person name="Kagale S."/>
            <person name="Koh C."/>
            <person name="Nixon J."/>
            <person name="Bollina V."/>
            <person name="Clarke W.E."/>
            <person name="Tuteja R."/>
            <person name="Spillane C."/>
            <person name="Robinson S.J."/>
            <person name="Links M.G."/>
            <person name="Clarke C."/>
            <person name="Higgins E.E."/>
            <person name="Huebert T."/>
            <person name="Sharpe A.G."/>
            <person name="Parkin I.A."/>
        </authorList>
    </citation>
    <scope>NUCLEOTIDE SEQUENCE [LARGE SCALE GENOMIC DNA]</scope>
    <source>
        <strain evidence="3">r\DH55</strain>
    </source>
</reference>
<proteinExistence type="predicted"/>
<feature type="coiled-coil region" evidence="1">
    <location>
        <begin position="269"/>
        <end position="345"/>
    </location>
</feature>
<protein>
    <submittedName>
        <fullName evidence="4 5">Protein NETWORKED 4B-like isoform X1</fullName>
    </submittedName>
</protein>
<reference evidence="3" key="1">
    <citation type="journal article" date="1997" name="Nucleic Acids Res.">
        <title>tRNAscan-SE: a program for improved detection of transfer RNA genes in genomic sequence.</title>
        <authorList>
            <person name="Lowe T.M."/>
            <person name="Eddy S.R."/>
        </authorList>
    </citation>
    <scope>NUCLEOTIDE SEQUENCE [LARGE SCALE GENOMIC DNA]</scope>
    <source>
        <strain evidence="3">r\DH55</strain>
    </source>
</reference>
<dbReference type="RefSeq" id="XP_019097228.1">
    <property type="nucleotide sequence ID" value="XM_019241683.1"/>
</dbReference>
<accession>A0ABM1RDZ0</accession>
<keyword evidence="3" id="KW-1185">Reference proteome</keyword>
<sequence>MEDIDDSNSFVEISSVSEPNGSSTPVTPKSDTIPVAAAFNFDHGSSDISPNHDSDDDSSYSELDSETEAFYSSLNHHLVSPGAMDDLVAAEKKHMSYEELMKKYVQSEEELKTTSLRLQESEQEIEKLKAEAEKRDYDVLLSENLFAALEIEIESRDKAIETEKSRVLEMQRQVVDLETKLSDSSFKFDNLVKELEVSRECLYVSEAEISKLRAMLCVCQQSFSTEKTKLQSDIAGLLANQAFFEGRVKELQTRSEVLENQIWHSDAEKMDMQRKEVELQGEINALKTELASRGEHIEALNKDADEHKLRYDMLVAEKDEVCAEVDNLKAVMRTRDIQIQQMEEQLSQLRFKLVSESRIGKNTVEEELRLRATVKQLEKQAELQRNVKNTVEENLRATVKELGKQADQLQRNVKNTVEELRAKVKELEKQAELQRNAISEAKEEKREAIRQLCFTLDHYKSGYRQILRFLSGNNNKEQQTTMVV</sequence>
<feature type="compositionally biased region" description="Acidic residues" evidence="2">
    <location>
        <begin position="54"/>
        <end position="64"/>
    </location>
</feature>
<organism evidence="3 5">
    <name type="scientific">Camelina sativa</name>
    <name type="common">False flax</name>
    <name type="synonym">Myagrum sativum</name>
    <dbReference type="NCBI Taxonomy" id="90675"/>
    <lineage>
        <taxon>Eukaryota</taxon>
        <taxon>Viridiplantae</taxon>
        <taxon>Streptophyta</taxon>
        <taxon>Embryophyta</taxon>
        <taxon>Tracheophyta</taxon>
        <taxon>Spermatophyta</taxon>
        <taxon>Magnoliopsida</taxon>
        <taxon>eudicotyledons</taxon>
        <taxon>Gunneridae</taxon>
        <taxon>Pentapetalae</taxon>
        <taxon>rosids</taxon>
        <taxon>malvids</taxon>
        <taxon>Brassicales</taxon>
        <taxon>Brassicaceae</taxon>
        <taxon>Camelineae</taxon>
        <taxon>Camelina</taxon>
    </lineage>
</organism>
<dbReference type="PANTHER" id="PTHR47357">
    <property type="entry name" value="COP1-INTERACTIVE PROTEIN 1"/>
    <property type="match status" value="1"/>
</dbReference>
<reference evidence="4 5" key="3">
    <citation type="submission" date="2025-05" db="UniProtKB">
        <authorList>
            <consortium name="RefSeq"/>
        </authorList>
    </citation>
    <scope>IDENTIFICATION</scope>
    <source>
        <tissue evidence="4 5">Leaf</tissue>
    </source>
</reference>
<evidence type="ECO:0000256" key="1">
    <source>
        <dbReference type="SAM" id="Coils"/>
    </source>
</evidence>
<evidence type="ECO:0000313" key="4">
    <source>
        <dbReference type="RefSeq" id="XP_010491048.1"/>
    </source>
</evidence>
<evidence type="ECO:0000256" key="2">
    <source>
        <dbReference type="SAM" id="MobiDB-lite"/>
    </source>
</evidence>
<dbReference type="Proteomes" id="UP000694864">
    <property type="component" value="Chromosome 20"/>
</dbReference>
<feature type="region of interest" description="Disordered" evidence="2">
    <location>
        <begin position="1"/>
        <end position="64"/>
    </location>
</feature>
<gene>
    <name evidence="4 5" type="primary">LOC104768713</name>
</gene>
<feature type="compositionally biased region" description="Polar residues" evidence="2">
    <location>
        <begin position="7"/>
        <end position="30"/>
    </location>
</feature>
<feature type="coiled-coil region" evidence="1">
    <location>
        <begin position="97"/>
        <end position="180"/>
    </location>
</feature>
<name>A0ABM1RDZ0_CAMSA</name>
<keyword evidence="1" id="KW-0175">Coiled coil</keyword>
<dbReference type="GeneID" id="104768713"/>
<dbReference type="PANTHER" id="PTHR47357:SF1">
    <property type="entry name" value="SPINDLE POLE BODY COMPONENT 110"/>
    <property type="match status" value="1"/>
</dbReference>
<dbReference type="RefSeq" id="XP_010491048.1">
    <property type="nucleotide sequence ID" value="XM_010492746.2"/>
</dbReference>
<evidence type="ECO:0000313" key="3">
    <source>
        <dbReference type="Proteomes" id="UP000694864"/>
    </source>
</evidence>
<feature type="coiled-coil region" evidence="1">
    <location>
        <begin position="374"/>
        <end position="451"/>
    </location>
</feature>